<comment type="caution">
    <text evidence="10">The sequence shown here is derived from an EMBL/GenBank/DDBJ whole genome shotgun (WGS) entry which is preliminary data.</text>
</comment>
<keyword evidence="7" id="KW-1278">Translocase</keyword>
<keyword evidence="11" id="KW-1185">Reference proteome</keyword>
<keyword evidence="2" id="KW-1003">Cell membrane</keyword>
<evidence type="ECO:0000256" key="5">
    <source>
        <dbReference type="ARBA" id="ARBA00022741"/>
    </source>
</evidence>
<dbReference type="Pfam" id="PF00005">
    <property type="entry name" value="ABC_tran"/>
    <property type="match status" value="2"/>
</dbReference>
<feature type="domain" description="ABC transporter" evidence="9">
    <location>
        <begin position="266"/>
        <end position="511"/>
    </location>
</feature>
<feature type="domain" description="ABC transporter" evidence="9">
    <location>
        <begin position="16"/>
        <end position="252"/>
    </location>
</feature>
<evidence type="ECO:0000313" key="11">
    <source>
        <dbReference type="Proteomes" id="UP001519343"/>
    </source>
</evidence>
<keyword evidence="5" id="KW-0547">Nucleotide-binding</keyword>
<dbReference type="CDD" id="cd03215">
    <property type="entry name" value="ABC_Carb_Monos_II"/>
    <property type="match status" value="1"/>
</dbReference>
<dbReference type="PROSITE" id="PS00211">
    <property type="entry name" value="ABC_TRANSPORTER_1"/>
    <property type="match status" value="2"/>
</dbReference>
<dbReference type="Gene3D" id="3.40.50.300">
    <property type="entry name" value="P-loop containing nucleotide triphosphate hydrolases"/>
    <property type="match status" value="2"/>
</dbReference>
<organism evidence="10 11">
    <name type="scientific">Ammoniphilus resinae</name>
    <dbReference type="NCBI Taxonomy" id="861532"/>
    <lineage>
        <taxon>Bacteria</taxon>
        <taxon>Bacillati</taxon>
        <taxon>Bacillota</taxon>
        <taxon>Bacilli</taxon>
        <taxon>Bacillales</taxon>
        <taxon>Paenibacillaceae</taxon>
        <taxon>Aneurinibacillus group</taxon>
        <taxon>Ammoniphilus</taxon>
    </lineage>
</organism>
<dbReference type="GO" id="GO:0005524">
    <property type="term" value="F:ATP binding"/>
    <property type="evidence" value="ECO:0007669"/>
    <property type="project" value="UniProtKB-KW"/>
</dbReference>
<keyword evidence="4" id="KW-0677">Repeat</keyword>
<accession>A0ABS4GSU9</accession>
<evidence type="ECO:0000256" key="6">
    <source>
        <dbReference type="ARBA" id="ARBA00022840"/>
    </source>
</evidence>
<evidence type="ECO:0000256" key="1">
    <source>
        <dbReference type="ARBA" id="ARBA00022448"/>
    </source>
</evidence>
<gene>
    <name evidence="10" type="ORF">J2Z37_003322</name>
</gene>
<proteinExistence type="predicted"/>
<dbReference type="PANTHER" id="PTHR43790:SF3">
    <property type="entry name" value="D-ALLOSE IMPORT ATP-BINDING PROTEIN ALSA-RELATED"/>
    <property type="match status" value="1"/>
</dbReference>
<name>A0ABS4GSU9_9BACL</name>
<keyword evidence="8" id="KW-0472">Membrane</keyword>
<dbReference type="RefSeq" id="WP_209811318.1">
    <property type="nucleotide sequence ID" value="NZ_JAGGKT010000010.1"/>
</dbReference>
<dbReference type="SMART" id="SM00382">
    <property type="entry name" value="AAA"/>
    <property type="match status" value="2"/>
</dbReference>
<dbReference type="PANTHER" id="PTHR43790">
    <property type="entry name" value="CARBOHYDRATE TRANSPORT ATP-BINDING PROTEIN MG119-RELATED"/>
    <property type="match status" value="1"/>
</dbReference>
<reference evidence="10 11" key="1">
    <citation type="submission" date="2021-03" db="EMBL/GenBank/DDBJ databases">
        <title>Genomic Encyclopedia of Type Strains, Phase IV (KMG-IV): sequencing the most valuable type-strain genomes for metagenomic binning, comparative biology and taxonomic classification.</title>
        <authorList>
            <person name="Goeker M."/>
        </authorList>
    </citation>
    <scope>NUCLEOTIDE SEQUENCE [LARGE SCALE GENOMIC DNA]</scope>
    <source>
        <strain evidence="10 11">DSM 24738</strain>
    </source>
</reference>
<dbReference type="InterPro" id="IPR003439">
    <property type="entry name" value="ABC_transporter-like_ATP-bd"/>
</dbReference>
<evidence type="ECO:0000256" key="3">
    <source>
        <dbReference type="ARBA" id="ARBA00022597"/>
    </source>
</evidence>
<dbReference type="CDD" id="cd03216">
    <property type="entry name" value="ABC_Carb_Monos_I"/>
    <property type="match status" value="1"/>
</dbReference>
<dbReference type="InterPro" id="IPR003593">
    <property type="entry name" value="AAA+_ATPase"/>
</dbReference>
<keyword evidence="6 10" id="KW-0067">ATP-binding</keyword>
<sequence length="519" mass="57422">MSTNRMENAESSVPVLELKNISKSFPGVKALDNVSLTLNKGEVLALMGENGAGKSTLIKIITGVYTPDEGSILLNGQNVSFSNPHEPIHQGINVVHQERNLVPTFTVAENILLERITKKSFSVIDKNQLFKDAQQYIDMVGLNVSPETNVETLSAGQKQLIEIAKALSSNAKIMLLDEPTASISLKEANKLIDTVRELQKQGVSFIYVSHKLEEIFQIASSVTVLRDGKNAGPKSSIKDLNRDSLISMMVGRKENKLSFPIKEMKNDSEIVLKVKDLRSNESYKKKSFQLAKGEILGWYGLVGSGRTELARVLTGIDPATSGDIEIKGKKVNINSVSDALNKHKIAYISENRKEEGLFLMHPIFNNVAASIWNRIRNRFFTLSMNTEKMIAEEYKSKLEIKTPSVLQIVGNLSGGNQQKVSIAKGLSTEPEILIFDEPTVGIDVKTKAEIHQLIWDLAESGKSVIVISSDMPEIIQLVDRILVFRNEEISGDIINNKNYDVMSKEIMENIIGGGEQKIS</sequence>
<dbReference type="PROSITE" id="PS50893">
    <property type="entry name" value="ABC_TRANSPORTER_2"/>
    <property type="match status" value="2"/>
</dbReference>
<evidence type="ECO:0000256" key="8">
    <source>
        <dbReference type="ARBA" id="ARBA00023136"/>
    </source>
</evidence>
<dbReference type="EMBL" id="JAGGKT010000010">
    <property type="protein sequence ID" value="MBP1933309.1"/>
    <property type="molecule type" value="Genomic_DNA"/>
</dbReference>
<evidence type="ECO:0000313" key="10">
    <source>
        <dbReference type="EMBL" id="MBP1933309.1"/>
    </source>
</evidence>
<protein>
    <submittedName>
        <fullName evidence="10">Ribose transport system ATP-binding protein</fullName>
    </submittedName>
</protein>
<dbReference type="SUPFAM" id="SSF52540">
    <property type="entry name" value="P-loop containing nucleoside triphosphate hydrolases"/>
    <property type="match status" value="2"/>
</dbReference>
<keyword evidence="3" id="KW-0762">Sugar transport</keyword>
<dbReference type="InterPro" id="IPR017871">
    <property type="entry name" value="ABC_transporter-like_CS"/>
</dbReference>
<evidence type="ECO:0000256" key="4">
    <source>
        <dbReference type="ARBA" id="ARBA00022737"/>
    </source>
</evidence>
<dbReference type="InterPro" id="IPR027417">
    <property type="entry name" value="P-loop_NTPase"/>
</dbReference>
<dbReference type="InterPro" id="IPR050107">
    <property type="entry name" value="ABC_carbohydrate_import_ATPase"/>
</dbReference>
<evidence type="ECO:0000256" key="7">
    <source>
        <dbReference type="ARBA" id="ARBA00022967"/>
    </source>
</evidence>
<evidence type="ECO:0000259" key="9">
    <source>
        <dbReference type="PROSITE" id="PS50893"/>
    </source>
</evidence>
<keyword evidence="1" id="KW-0813">Transport</keyword>
<dbReference type="Proteomes" id="UP001519343">
    <property type="component" value="Unassembled WGS sequence"/>
</dbReference>
<evidence type="ECO:0000256" key="2">
    <source>
        <dbReference type="ARBA" id="ARBA00022475"/>
    </source>
</evidence>